<gene>
    <name evidence="1" type="ORF">Ga0123461_1255</name>
</gene>
<protein>
    <submittedName>
        <fullName evidence="1">Putative nucleotidyltransferase component of viral defense system</fullName>
    </submittedName>
</protein>
<organism evidence="1 2">
    <name type="scientific">Mariprofundus aestuarium</name>
    <dbReference type="NCBI Taxonomy" id="1921086"/>
    <lineage>
        <taxon>Bacteria</taxon>
        <taxon>Pseudomonadati</taxon>
        <taxon>Pseudomonadota</taxon>
        <taxon>Candidatius Mariprofundia</taxon>
        <taxon>Mariprofundales</taxon>
        <taxon>Mariprofundaceae</taxon>
        <taxon>Mariprofundus</taxon>
    </lineage>
</organism>
<dbReference type="Proteomes" id="UP000231701">
    <property type="component" value="Chromosome"/>
</dbReference>
<dbReference type="EMBL" id="CP018799">
    <property type="protein sequence ID" value="ATX79674.1"/>
    <property type="molecule type" value="Genomic_DNA"/>
</dbReference>
<dbReference type="OrthoDB" id="9808443at2"/>
<dbReference type="GO" id="GO:0016740">
    <property type="term" value="F:transferase activity"/>
    <property type="evidence" value="ECO:0007669"/>
    <property type="project" value="UniProtKB-KW"/>
</dbReference>
<accession>A0A2K8L3Y5</accession>
<dbReference type="InterPro" id="IPR014942">
    <property type="entry name" value="AbiEii"/>
</dbReference>
<evidence type="ECO:0000313" key="2">
    <source>
        <dbReference type="Proteomes" id="UP000231701"/>
    </source>
</evidence>
<dbReference type="AlphaFoldDB" id="A0A2K8L3Y5"/>
<name>A0A2K8L3Y5_MARES</name>
<keyword evidence="1" id="KW-0808">Transferase</keyword>
<evidence type="ECO:0000313" key="1">
    <source>
        <dbReference type="EMBL" id="ATX79674.1"/>
    </source>
</evidence>
<dbReference type="Pfam" id="PF08843">
    <property type="entry name" value="AbiEii"/>
    <property type="match status" value="1"/>
</dbReference>
<keyword evidence="2" id="KW-1185">Reference proteome</keyword>
<reference evidence="1 2" key="1">
    <citation type="submission" date="2016-12" db="EMBL/GenBank/DDBJ databases">
        <title>Isolation and genomic insights into novel planktonic Zetaproteobacteria from stratified waters of the Chesapeake Bay.</title>
        <authorList>
            <person name="McAllister S.M."/>
            <person name="Kato S."/>
            <person name="Chan C.S."/>
            <person name="Chiu B.K."/>
            <person name="Field E.K."/>
        </authorList>
    </citation>
    <scope>NUCLEOTIDE SEQUENCE [LARGE SCALE GENOMIC DNA]</scope>
    <source>
        <strain evidence="1 2">CP-5</strain>
    </source>
</reference>
<dbReference type="RefSeq" id="WP_100277542.1">
    <property type="nucleotide sequence ID" value="NZ_CP018799.1"/>
</dbReference>
<sequence>MTGKGVNTAASIRQRLLNIAREQKVDFNRILTDYGLQRLLFRLSASKYRDEFVLKGAMLFSYWSGDVYRATKDIDFLKSGDASIAYLKQVFIDLSYQDVVPDDGLIFDPASVKAEEIREEDSYGGIRVTLKATLSGARVSMQADIGIGDVITPAAQDIEYPVLLDLPSPKLKAYPVETVIAEKFEAMVYLGFANSRMKDFYDIWALLRFMKPDHDLIAKAIANTFRRRGTALPSDVPVALTSEFSRDDMKQKQWAAFVRRAAVGSSAKATLHETVEEIRPLLLGLVDIVRNNDE</sequence>
<dbReference type="KEGG" id="maes:Ga0123461_1255"/>
<proteinExistence type="predicted"/>